<dbReference type="PROSITE" id="PS50002">
    <property type="entry name" value="SH3"/>
    <property type="match status" value="1"/>
</dbReference>
<evidence type="ECO:0000259" key="9">
    <source>
        <dbReference type="PROSITE" id="PS50002"/>
    </source>
</evidence>
<reference evidence="10" key="1">
    <citation type="submission" date="2019-08" db="EMBL/GenBank/DDBJ databases">
        <title>The improved chromosome-level genome for the pearl oyster Pinctada fucata martensii using PacBio sequencing and Hi-C.</title>
        <authorList>
            <person name="Zheng Z."/>
        </authorList>
    </citation>
    <scope>NUCLEOTIDE SEQUENCE</scope>
    <source>
        <strain evidence="10">ZZ-2019</strain>
        <tissue evidence="10">Adductor muscle</tissue>
    </source>
</reference>
<dbReference type="InterPro" id="IPR036028">
    <property type="entry name" value="SH3-like_dom_sf"/>
</dbReference>
<keyword evidence="11" id="KW-1185">Reference proteome</keyword>
<dbReference type="InterPro" id="IPR051856">
    <property type="entry name" value="CSR-E3_Ligase_Protein"/>
</dbReference>
<evidence type="ECO:0000256" key="4">
    <source>
        <dbReference type="ARBA" id="ARBA00022989"/>
    </source>
</evidence>
<dbReference type="SMART" id="SM00326">
    <property type="entry name" value="SH3"/>
    <property type="match status" value="1"/>
</dbReference>
<feature type="region of interest" description="Disordered" evidence="7">
    <location>
        <begin position="111"/>
        <end position="132"/>
    </location>
</feature>
<feature type="transmembrane region" description="Helical" evidence="8">
    <location>
        <begin position="231"/>
        <end position="249"/>
    </location>
</feature>
<comment type="caution">
    <text evidence="10">The sequence shown here is derived from an EMBL/GenBank/DDBJ whole genome shotgun (WGS) entry which is preliminary data.</text>
</comment>
<keyword evidence="5 8" id="KW-0472">Membrane</keyword>
<dbReference type="EMBL" id="VSWD01000005">
    <property type="protein sequence ID" value="KAK3102052.1"/>
    <property type="molecule type" value="Genomic_DNA"/>
</dbReference>
<evidence type="ECO:0000256" key="2">
    <source>
        <dbReference type="ARBA" id="ARBA00022443"/>
    </source>
</evidence>
<gene>
    <name evidence="10" type="ORF">FSP39_008400</name>
</gene>
<evidence type="ECO:0000256" key="1">
    <source>
        <dbReference type="ARBA" id="ARBA00004141"/>
    </source>
</evidence>
<evidence type="ECO:0000256" key="8">
    <source>
        <dbReference type="SAM" id="Phobius"/>
    </source>
</evidence>
<evidence type="ECO:0000256" key="3">
    <source>
        <dbReference type="ARBA" id="ARBA00022692"/>
    </source>
</evidence>
<keyword evidence="2 6" id="KW-0728">SH3 domain</keyword>
<protein>
    <recommendedName>
        <fullName evidence="9">SH3 domain-containing protein</fullName>
    </recommendedName>
</protein>
<dbReference type="InterPro" id="IPR058842">
    <property type="entry name" value="DCST1_C"/>
</dbReference>
<dbReference type="CDD" id="cd00174">
    <property type="entry name" value="SH3"/>
    <property type="match status" value="1"/>
</dbReference>
<evidence type="ECO:0000313" key="10">
    <source>
        <dbReference type="EMBL" id="KAK3102052.1"/>
    </source>
</evidence>
<keyword evidence="3 8" id="KW-0812">Transmembrane</keyword>
<sequence>MTDPLTSRRGLVTWTNSMFSVVESYEPSRKGELKLNIGDKVDKVKDIGNGWVIGRNVNSREKGSFPEYCIDRNTSITGAVVRRFTTRYRSVKPTKDPKINVIESDFPRIDENEVPESGDIDTGRKSITDDPCEDDDIELIDDDNSNDEQNKDGTHKFYILRLAILRILTAVVASAIVYLLLVFSFSFDFAIAGYIVTGVFVFVILGVTFSAFIRCVLLIMVPNMVTRRGKAIILSVITALLLSGPATNISHNTEEVGQSLGCTTELIYNQTQALRKQLEEPIKALKQKIYEYMKSLEEFSAIKTSVQKVRELATRCEADLRQAANECHRGNDKTKQDCIKAIDRVDPTSKLEDFGNKVKDAFRGWRKRRSYRVQPLSSTTNVRHLVKRGVLSNICKIFDAGTGVCNLVGSFGNVCSPIKWLSNTMGNVVDSIMSGLNKVVEFFDYKVKNELDLSGSAKSSKNASTIVDEIKDDLLSKTVLIRSVFSVFNRTLSISLLILVLSSLLYLKKYRTKLAYDNKYITEEFIQYDEECKRSGMESVLPLTKKEAKKYMFTSSMKLSMAEISRLKRSAVFMVYHVIITLIIISFDYILYYVLLLIQDSADVALIVEGENTLDVEVEGSGVISNFVRRMVSSLNLDTTYNVQFNFTTCLPNPRHPDYSRTVLIASIYFLAIIFLMMETYGLRLRRKIASSFYPKQEQNRVLHLHEKIIQDRIAFAGLLKDRVFRRRKEDEVRGRITANGYVSGKASCMSRCCDCFLPEKRSCHGCDLTARRGRLFVRCQNEACNAVFCKECFILMEGTCFVCDKKQEDYDMTYDTDMNEHVV</sequence>
<comment type="subcellular location">
    <subcellularLocation>
        <location evidence="1">Membrane</location>
        <topology evidence="1">Multi-pass membrane protein</topology>
    </subcellularLocation>
</comment>
<dbReference type="InterPro" id="IPR001452">
    <property type="entry name" value="SH3_domain"/>
</dbReference>
<dbReference type="Pfam" id="PF26037">
    <property type="entry name" value="zf-RING_DCST1_C"/>
    <property type="match status" value="1"/>
</dbReference>
<feature type="transmembrane region" description="Helical" evidence="8">
    <location>
        <begin position="659"/>
        <end position="678"/>
    </location>
</feature>
<dbReference type="Gene3D" id="2.30.30.40">
    <property type="entry name" value="SH3 Domains"/>
    <property type="match status" value="1"/>
</dbReference>
<dbReference type="InterPro" id="IPR012858">
    <property type="entry name" value="DC_STAMP-like"/>
</dbReference>
<feature type="transmembrane region" description="Helical" evidence="8">
    <location>
        <begin position="163"/>
        <end position="185"/>
    </location>
</feature>
<proteinExistence type="predicted"/>
<dbReference type="GO" id="GO:0016020">
    <property type="term" value="C:membrane"/>
    <property type="evidence" value="ECO:0007669"/>
    <property type="project" value="UniProtKB-SubCell"/>
</dbReference>
<feature type="transmembrane region" description="Helical" evidence="8">
    <location>
        <begin position="487"/>
        <end position="507"/>
    </location>
</feature>
<accession>A0AA88YB41</accession>
<feature type="transmembrane region" description="Helical" evidence="8">
    <location>
        <begin position="191"/>
        <end position="219"/>
    </location>
</feature>
<dbReference type="PANTHER" id="PTHR21041">
    <property type="entry name" value="DENDRITIC CELL-SPECIFIC TRANSMEMBRANE PROTEIN"/>
    <property type="match status" value="1"/>
</dbReference>
<feature type="transmembrane region" description="Helical" evidence="8">
    <location>
        <begin position="571"/>
        <end position="595"/>
    </location>
</feature>
<name>A0AA88YB41_PINIB</name>
<organism evidence="10 11">
    <name type="scientific">Pinctada imbricata</name>
    <name type="common">Atlantic pearl-oyster</name>
    <name type="synonym">Pinctada martensii</name>
    <dbReference type="NCBI Taxonomy" id="66713"/>
    <lineage>
        <taxon>Eukaryota</taxon>
        <taxon>Metazoa</taxon>
        <taxon>Spiralia</taxon>
        <taxon>Lophotrochozoa</taxon>
        <taxon>Mollusca</taxon>
        <taxon>Bivalvia</taxon>
        <taxon>Autobranchia</taxon>
        <taxon>Pteriomorphia</taxon>
        <taxon>Pterioida</taxon>
        <taxon>Pterioidea</taxon>
        <taxon>Pteriidae</taxon>
        <taxon>Pinctada</taxon>
    </lineage>
</organism>
<dbReference type="AlphaFoldDB" id="A0AA88YB41"/>
<dbReference type="PANTHER" id="PTHR21041:SF9">
    <property type="entry name" value="DENDRITIC CELL-SPECIFIC TRANSMEMBRANE PROTEIN-LIKE DOMAIN-CONTAINING PROTEIN"/>
    <property type="match status" value="1"/>
</dbReference>
<evidence type="ECO:0000256" key="6">
    <source>
        <dbReference type="PROSITE-ProRule" id="PRU00192"/>
    </source>
</evidence>
<feature type="domain" description="SH3" evidence="9">
    <location>
        <begin position="14"/>
        <end position="75"/>
    </location>
</feature>
<dbReference type="Pfam" id="PF07782">
    <property type="entry name" value="DC_STAMP"/>
    <property type="match status" value="1"/>
</dbReference>
<keyword evidence="4 8" id="KW-1133">Transmembrane helix</keyword>
<evidence type="ECO:0000256" key="5">
    <source>
        <dbReference type="ARBA" id="ARBA00023136"/>
    </source>
</evidence>
<evidence type="ECO:0000256" key="7">
    <source>
        <dbReference type="SAM" id="MobiDB-lite"/>
    </source>
</evidence>
<dbReference type="SUPFAM" id="SSF50044">
    <property type="entry name" value="SH3-domain"/>
    <property type="match status" value="1"/>
</dbReference>
<dbReference type="Proteomes" id="UP001186944">
    <property type="component" value="Unassembled WGS sequence"/>
</dbReference>
<evidence type="ECO:0000313" key="11">
    <source>
        <dbReference type="Proteomes" id="UP001186944"/>
    </source>
</evidence>